<evidence type="ECO:0000256" key="1">
    <source>
        <dbReference type="ARBA" id="ARBA00004613"/>
    </source>
</evidence>
<protein>
    <submittedName>
        <fullName evidence="8">DH200=94 genomic scaffold, scaffold_67</fullName>
    </submittedName>
</protein>
<sequence>MMALFRLVLLLFLSSCTAVLADVLIDSGVVSVYSCSENSTIATPQMSANIDSLVAQLTSSTSQNRFSVATYGKGTDQVYGLGQCRRDVNIKDCARCLRNATLSIRTFCANRADVWMWYNDTCTLRFHDSKFFGTVDPSSFTNYYLGDHPQHPSAFKKQLDALISKVSSEAIVPANEAVGKGSSFSVASNATIYALAQCTRDLSQHSCNECLNIVTGNLLKFCNNEKTVGCRVASTACYVHYETYQFYYPLDS</sequence>
<evidence type="ECO:0000256" key="4">
    <source>
        <dbReference type="ARBA" id="ARBA00022737"/>
    </source>
</evidence>
<reference evidence="9" key="1">
    <citation type="journal article" date="2014" name="Science">
        <title>The coffee genome provides insight into the convergent evolution of caffeine biosynthesis.</title>
        <authorList>
            <person name="Denoeud F."/>
            <person name="Carretero-Paulet L."/>
            <person name="Dereeper A."/>
            <person name="Droc G."/>
            <person name="Guyot R."/>
            <person name="Pietrella M."/>
            <person name="Zheng C."/>
            <person name="Alberti A."/>
            <person name="Anthony F."/>
            <person name="Aprea G."/>
            <person name="Aury J.M."/>
            <person name="Bento P."/>
            <person name="Bernard M."/>
            <person name="Bocs S."/>
            <person name="Campa C."/>
            <person name="Cenci A."/>
            <person name="Combes M.C."/>
            <person name="Crouzillat D."/>
            <person name="Da Silva C."/>
            <person name="Daddiego L."/>
            <person name="De Bellis F."/>
            <person name="Dussert S."/>
            <person name="Garsmeur O."/>
            <person name="Gayraud T."/>
            <person name="Guignon V."/>
            <person name="Jahn K."/>
            <person name="Jamilloux V."/>
            <person name="Joet T."/>
            <person name="Labadie K."/>
            <person name="Lan T."/>
            <person name="Leclercq J."/>
            <person name="Lepelley M."/>
            <person name="Leroy T."/>
            <person name="Li L.T."/>
            <person name="Librado P."/>
            <person name="Lopez L."/>
            <person name="Munoz A."/>
            <person name="Noel B."/>
            <person name="Pallavicini A."/>
            <person name="Perrotta G."/>
            <person name="Poncet V."/>
            <person name="Pot D."/>
            <person name="Priyono X."/>
            <person name="Rigoreau M."/>
            <person name="Rouard M."/>
            <person name="Rozas J."/>
            <person name="Tranchant-Dubreuil C."/>
            <person name="VanBuren R."/>
            <person name="Zhang Q."/>
            <person name="Andrade A.C."/>
            <person name="Argout X."/>
            <person name="Bertrand B."/>
            <person name="de Kochko A."/>
            <person name="Graziosi G."/>
            <person name="Henry R.J."/>
            <person name="Jayarama X."/>
            <person name="Ming R."/>
            <person name="Nagai C."/>
            <person name="Rounsley S."/>
            <person name="Sankoff D."/>
            <person name="Giuliano G."/>
            <person name="Albert V.A."/>
            <person name="Wincker P."/>
            <person name="Lashermes P."/>
        </authorList>
    </citation>
    <scope>NUCLEOTIDE SEQUENCE [LARGE SCALE GENOMIC DNA]</scope>
    <source>
        <strain evidence="9">cv. DH200-94</strain>
    </source>
</reference>
<comment type="similarity">
    <text evidence="5">Belongs to the cysteine-rich repeat secretory protein family.</text>
</comment>
<evidence type="ECO:0000259" key="7">
    <source>
        <dbReference type="PROSITE" id="PS51473"/>
    </source>
</evidence>
<dbReference type="Proteomes" id="UP000295252">
    <property type="component" value="Unassembled WGS sequence"/>
</dbReference>
<dbReference type="PROSITE" id="PS51473">
    <property type="entry name" value="GNK2"/>
    <property type="match status" value="2"/>
</dbReference>
<dbReference type="CDD" id="cd23509">
    <property type="entry name" value="Gnk2-like"/>
    <property type="match status" value="2"/>
</dbReference>
<name>A0A068UY27_COFCA</name>
<dbReference type="PANTHER" id="PTHR32411">
    <property type="entry name" value="CYSTEINE-RICH REPEAT SECRETORY PROTEIN 38-RELATED"/>
    <property type="match status" value="1"/>
</dbReference>
<dbReference type="InterPro" id="IPR002902">
    <property type="entry name" value="GNK2"/>
</dbReference>
<dbReference type="OMA" id="PQMSANI"/>
<dbReference type="InterPro" id="IPR050581">
    <property type="entry name" value="CRR_secretory_protein"/>
</dbReference>
<dbReference type="Gramene" id="CDP12548">
    <property type="protein sequence ID" value="CDP12548"/>
    <property type="gene ID" value="GSCOC_T00036176001"/>
</dbReference>
<evidence type="ECO:0000256" key="6">
    <source>
        <dbReference type="SAM" id="SignalP"/>
    </source>
</evidence>
<gene>
    <name evidence="8" type="ORF">GSCOC_T00036176001</name>
</gene>
<feature type="domain" description="Gnk2-homologous" evidence="7">
    <location>
        <begin position="28"/>
        <end position="131"/>
    </location>
</feature>
<dbReference type="PANTHER" id="PTHR32411:SF55">
    <property type="entry name" value="CYSTEINE-RICH REPEAT SECRETORY PROTEIN 55"/>
    <property type="match status" value="1"/>
</dbReference>
<feature type="signal peptide" evidence="6">
    <location>
        <begin position="1"/>
        <end position="21"/>
    </location>
</feature>
<dbReference type="InParanoid" id="A0A068UY27"/>
<organism evidence="8 9">
    <name type="scientific">Coffea canephora</name>
    <name type="common">Robusta coffee</name>
    <dbReference type="NCBI Taxonomy" id="49390"/>
    <lineage>
        <taxon>Eukaryota</taxon>
        <taxon>Viridiplantae</taxon>
        <taxon>Streptophyta</taxon>
        <taxon>Embryophyta</taxon>
        <taxon>Tracheophyta</taxon>
        <taxon>Spermatophyta</taxon>
        <taxon>Magnoliopsida</taxon>
        <taxon>eudicotyledons</taxon>
        <taxon>Gunneridae</taxon>
        <taxon>Pentapetalae</taxon>
        <taxon>asterids</taxon>
        <taxon>lamiids</taxon>
        <taxon>Gentianales</taxon>
        <taxon>Rubiaceae</taxon>
        <taxon>Ixoroideae</taxon>
        <taxon>Gardenieae complex</taxon>
        <taxon>Bertiereae - Coffeeae clade</taxon>
        <taxon>Coffeeae</taxon>
        <taxon>Coffea</taxon>
    </lineage>
</organism>
<evidence type="ECO:0000313" key="9">
    <source>
        <dbReference type="Proteomes" id="UP000295252"/>
    </source>
</evidence>
<evidence type="ECO:0000313" key="8">
    <source>
        <dbReference type="EMBL" id="CDP12548.1"/>
    </source>
</evidence>
<dbReference type="STRING" id="49390.A0A068UY27"/>
<dbReference type="EMBL" id="HG739151">
    <property type="protein sequence ID" value="CDP12548.1"/>
    <property type="molecule type" value="Genomic_DNA"/>
</dbReference>
<proteinExistence type="inferred from homology"/>
<keyword evidence="9" id="KW-1185">Reference proteome</keyword>
<feature type="chain" id="PRO_5001655220" evidence="6">
    <location>
        <begin position="22"/>
        <end position="252"/>
    </location>
</feature>
<evidence type="ECO:0000256" key="5">
    <source>
        <dbReference type="ARBA" id="ARBA00038515"/>
    </source>
</evidence>
<accession>A0A068UY27</accession>
<evidence type="ECO:0000256" key="3">
    <source>
        <dbReference type="ARBA" id="ARBA00022729"/>
    </source>
</evidence>
<keyword evidence="2" id="KW-0964">Secreted</keyword>
<comment type="subcellular location">
    <subcellularLocation>
        <location evidence="1">Secreted</location>
    </subcellularLocation>
</comment>
<keyword evidence="3 6" id="KW-0732">Signal</keyword>
<keyword evidence="4" id="KW-0677">Repeat</keyword>
<dbReference type="InterPro" id="IPR038408">
    <property type="entry name" value="GNK2_sf"/>
</dbReference>
<dbReference type="Pfam" id="PF01657">
    <property type="entry name" value="Stress-antifung"/>
    <property type="match status" value="2"/>
</dbReference>
<feature type="domain" description="Gnk2-homologous" evidence="7">
    <location>
        <begin position="136"/>
        <end position="246"/>
    </location>
</feature>
<dbReference type="GO" id="GO:0005576">
    <property type="term" value="C:extracellular region"/>
    <property type="evidence" value="ECO:0007669"/>
    <property type="project" value="UniProtKB-SubCell"/>
</dbReference>
<dbReference type="AlphaFoldDB" id="A0A068UY27"/>
<dbReference type="PhylomeDB" id="A0A068UY27"/>
<dbReference type="Gene3D" id="3.30.430.20">
    <property type="entry name" value="Gnk2 domain, C-X8-C-X2-C motif"/>
    <property type="match status" value="2"/>
</dbReference>
<evidence type="ECO:0000256" key="2">
    <source>
        <dbReference type="ARBA" id="ARBA00022525"/>
    </source>
</evidence>